<comment type="caution">
    <text evidence="1">The sequence shown here is derived from an EMBL/GenBank/DDBJ whole genome shotgun (WGS) entry which is preliminary data.</text>
</comment>
<name>A0A2P5CTZ7_PARAD</name>
<organism evidence="1 2">
    <name type="scientific">Parasponia andersonii</name>
    <name type="common">Sponia andersonii</name>
    <dbReference type="NCBI Taxonomy" id="3476"/>
    <lineage>
        <taxon>Eukaryota</taxon>
        <taxon>Viridiplantae</taxon>
        <taxon>Streptophyta</taxon>
        <taxon>Embryophyta</taxon>
        <taxon>Tracheophyta</taxon>
        <taxon>Spermatophyta</taxon>
        <taxon>Magnoliopsida</taxon>
        <taxon>eudicotyledons</taxon>
        <taxon>Gunneridae</taxon>
        <taxon>Pentapetalae</taxon>
        <taxon>rosids</taxon>
        <taxon>fabids</taxon>
        <taxon>Rosales</taxon>
        <taxon>Cannabaceae</taxon>
        <taxon>Parasponia</taxon>
    </lineage>
</organism>
<feature type="non-terminal residue" evidence="1">
    <location>
        <position position="79"/>
    </location>
</feature>
<reference evidence="2" key="1">
    <citation type="submission" date="2016-06" db="EMBL/GenBank/DDBJ databases">
        <title>Parallel loss of symbiosis genes in relatives of nitrogen-fixing non-legume Parasponia.</title>
        <authorList>
            <person name="Van Velzen R."/>
            <person name="Holmer R."/>
            <person name="Bu F."/>
            <person name="Rutten L."/>
            <person name="Van Zeijl A."/>
            <person name="Liu W."/>
            <person name="Santuari L."/>
            <person name="Cao Q."/>
            <person name="Sharma T."/>
            <person name="Shen D."/>
            <person name="Roswanjaya Y."/>
            <person name="Wardhani T."/>
            <person name="Kalhor M.S."/>
            <person name="Jansen J."/>
            <person name="Van den Hoogen J."/>
            <person name="Gungor B."/>
            <person name="Hartog M."/>
            <person name="Hontelez J."/>
            <person name="Verver J."/>
            <person name="Yang W.-C."/>
            <person name="Schijlen E."/>
            <person name="Repin R."/>
            <person name="Schilthuizen M."/>
            <person name="Schranz E."/>
            <person name="Heidstra R."/>
            <person name="Miyata K."/>
            <person name="Fedorova E."/>
            <person name="Kohlen W."/>
            <person name="Bisseling T."/>
            <person name="Smit S."/>
            <person name="Geurts R."/>
        </authorList>
    </citation>
    <scope>NUCLEOTIDE SEQUENCE [LARGE SCALE GENOMIC DNA]</scope>
    <source>
        <strain evidence="2">cv. WU1-14</strain>
    </source>
</reference>
<dbReference type="Proteomes" id="UP000237105">
    <property type="component" value="Unassembled WGS sequence"/>
</dbReference>
<protein>
    <submittedName>
        <fullName evidence="1">Uncharacterized protein</fullName>
    </submittedName>
</protein>
<accession>A0A2P5CTZ7</accession>
<evidence type="ECO:0000313" key="2">
    <source>
        <dbReference type="Proteomes" id="UP000237105"/>
    </source>
</evidence>
<dbReference type="AlphaFoldDB" id="A0A2P5CTZ7"/>
<gene>
    <name evidence="1" type="ORF">PanWU01x14_123920</name>
</gene>
<dbReference type="EMBL" id="JXTB01000095">
    <property type="protein sequence ID" value="PON64515.1"/>
    <property type="molecule type" value="Genomic_DNA"/>
</dbReference>
<evidence type="ECO:0000313" key="1">
    <source>
        <dbReference type="EMBL" id="PON64515.1"/>
    </source>
</evidence>
<keyword evidence="2" id="KW-1185">Reference proteome</keyword>
<sequence length="79" mass="9506">MSIMKNVRINNKITRTYIRKHSHSSMEYKLRHPPLHLPLAFSRCEAIYECSTKASLSSSWWRRESNLYRPMLKALQRKK</sequence>
<proteinExistence type="predicted"/>